<dbReference type="EMBL" id="JANIIK010000111">
    <property type="protein sequence ID" value="KAJ3594832.1"/>
    <property type="molecule type" value="Genomic_DNA"/>
</dbReference>
<comment type="caution">
    <text evidence="1">The sequence shown here is derived from an EMBL/GenBank/DDBJ whole genome shotgun (WGS) entry which is preliminary data.</text>
</comment>
<accession>A0A9Q0DUU2</accession>
<keyword evidence="2" id="KW-1185">Reference proteome</keyword>
<evidence type="ECO:0000313" key="2">
    <source>
        <dbReference type="Proteomes" id="UP001148018"/>
    </source>
</evidence>
<protein>
    <submittedName>
        <fullName evidence="1">Uncharacterized protein</fullName>
    </submittedName>
</protein>
<gene>
    <name evidence="1" type="ORF">NHX12_004137</name>
</gene>
<evidence type="ECO:0000313" key="1">
    <source>
        <dbReference type="EMBL" id="KAJ3594832.1"/>
    </source>
</evidence>
<sequence length="90" mass="10150">MPRSRPVGMKTAPYWAPLDLGVSHNNRDGRRGPGGRRVRPGYHQENKEVAICLGALRTFDFAGCLVWRAELQSVKETLLYLVHGKFKAFP</sequence>
<organism evidence="1 2">
    <name type="scientific">Muraenolepis orangiensis</name>
    <name type="common">Patagonian moray cod</name>
    <dbReference type="NCBI Taxonomy" id="630683"/>
    <lineage>
        <taxon>Eukaryota</taxon>
        <taxon>Metazoa</taxon>
        <taxon>Chordata</taxon>
        <taxon>Craniata</taxon>
        <taxon>Vertebrata</taxon>
        <taxon>Euteleostomi</taxon>
        <taxon>Actinopterygii</taxon>
        <taxon>Neopterygii</taxon>
        <taxon>Teleostei</taxon>
        <taxon>Neoteleostei</taxon>
        <taxon>Acanthomorphata</taxon>
        <taxon>Zeiogadaria</taxon>
        <taxon>Gadariae</taxon>
        <taxon>Gadiformes</taxon>
        <taxon>Muraenolepidoidei</taxon>
        <taxon>Muraenolepididae</taxon>
        <taxon>Muraenolepis</taxon>
    </lineage>
</organism>
<reference evidence="1" key="1">
    <citation type="submission" date="2022-07" db="EMBL/GenBank/DDBJ databases">
        <title>Chromosome-level genome of Muraenolepis orangiensis.</title>
        <authorList>
            <person name="Kim J."/>
        </authorList>
    </citation>
    <scope>NUCLEOTIDE SEQUENCE</scope>
    <source>
        <strain evidence="1">KU_S4_2022</strain>
        <tissue evidence="1">Muscle</tissue>
    </source>
</reference>
<name>A0A9Q0DUU2_9TELE</name>
<dbReference type="Proteomes" id="UP001148018">
    <property type="component" value="Unassembled WGS sequence"/>
</dbReference>
<proteinExistence type="predicted"/>
<dbReference type="AlphaFoldDB" id="A0A9Q0DUU2"/>